<keyword evidence="6" id="KW-0863">Zinc-finger</keyword>
<dbReference type="InterPro" id="IPR014724">
    <property type="entry name" value="RNA_pol_RPB2_OB-fold"/>
</dbReference>
<dbReference type="InterPro" id="IPR007645">
    <property type="entry name" value="RNA_pol_Rpb2_3"/>
</dbReference>
<dbReference type="GO" id="GO:0006351">
    <property type="term" value="P:DNA-templated transcription"/>
    <property type="evidence" value="ECO:0007669"/>
    <property type="project" value="InterPro"/>
</dbReference>
<evidence type="ECO:0000259" key="13">
    <source>
        <dbReference type="Pfam" id="PF04563"/>
    </source>
</evidence>
<dbReference type="Proteomes" id="UP000510602">
    <property type="component" value="Segment"/>
</dbReference>
<dbReference type="PANTHER" id="PTHR20856">
    <property type="entry name" value="DNA-DIRECTED RNA POLYMERASE I SUBUNIT 2"/>
    <property type="match status" value="1"/>
</dbReference>
<evidence type="ECO:0000256" key="8">
    <source>
        <dbReference type="ARBA" id="ARBA00048552"/>
    </source>
</evidence>
<keyword evidence="5" id="KW-0479">Metal-binding</keyword>
<keyword evidence="2 10" id="KW-0240">DNA-directed RNA polymerase</keyword>
<dbReference type="Pfam" id="PF04560">
    <property type="entry name" value="RNA_pol_Rpb2_7"/>
    <property type="match status" value="1"/>
</dbReference>
<dbReference type="GeneID" id="25479171"/>
<keyword evidence="6" id="KW-0862">Zinc</keyword>
<evidence type="ECO:0000313" key="15">
    <source>
        <dbReference type="EMBL" id="AKU37537.1"/>
    </source>
</evidence>
<name>A0A0K1L6D4_9VIRU</name>
<dbReference type="Gene3D" id="3.90.1800.10">
    <property type="entry name" value="RNA polymerase alpha subunit dimerisation domain"/>
    <property type="match status" value="1"/>
</dbReference>
<evidence type="ECO:0000259" key="12">
    <source>
        <dbReference type="Pfam" id="PF04560"/>
    </source>
</evidence>
<organism evidence="15 17">
    <name type="scientific">Scale drop disease virus</name>
    <dbReference type="NCBI Taxonomy" id="1697349"/>
    <lineage>
        <taxon>Viruses</taxon>
        <taxon>Varidnaviria</taxon>
        <taxon>Bamfordvirae</taxon>
        <taxon>Nucleocytoviricota</taxon>
        <taxon>Megaviricetes</taxon>
        <taxon>Pimascovirales</taxon>
        <taxon>Pimascovirales incertae sedis</taxon>
        <taxon>Iridoviridae</taxon>
        <taxon>Alphairidovirinae</taxon>
        <taxon>Megalocytivirus</taxon>
        <taxon>Megalocytivirus lates1</taxon>
    </lineage>
</organism>
<dbReference type="CDD" id="cd00653">
    <property type="entry name" value="RNA_pol_B_RPB2"/>
    <property type="match status" value="1"/>
</dbReference>
<dbReference type="Gene3D" id="2.40.270.10">
    <property type="entry name" value="DNA-directed RNA polymerase, subunit 2, domain 6"/>
    <property type="match status" value="1"/>
</dbReference>
<evidence type="ECO:0000256" key="4">
    <source>
        <dbReference type="ARBA" id="ARBA00022695"/>
    </source>
</evidence>
<dbReference type="Gene3D" id="2.40.50.150">
    <property type="match status" value="1"/>
</dbReference>
<keyword evidence="4 10" id="KW-0548">Nucleotidyltransferase</keyword>
<dbReference type="InterPro" id="IPR007121">
    <property type="entry name" value="RNA_pol_bsu_CS"/>
</dbReference>
<evidence type="ECO:0000259" key="11">
    <source>
        <dbReference type="Pfam" id="PF00562"/>
    </source>
</evidence>
<dbReference type="GO" id="GO:0000428">
    <property type="term" value="C:DNA-directed RNA polymerase complex"/>
    <property type="evidence" value="ECO:0007669"/>
    <property type="project" value="UniProtKB-KW"/>
</dbReference>
<protein>
    <recommendedName>
        <fullName evidence="10">DNA-directed RNA polymerase subunit beta</fullName>
        <ecNumber evidence="10">2.7.7.6</ecNumber>
    </recommendedName>
</protein>
<evidence type="ECO:0000256" key="6">
    <source>
        <dbReference type="ARBA" id="ARBA00022771"/>
    </source>
</evidence>
<dbReference type="InterPro" id="IPR037033">
    <property type="entry name" value="DNA-dir_RNAP_su2_hyb_sf"/>
</dbReference>
<dbReference type="InterPro" id="IPR007641">
    <property type="entry name" value="RNA_pol_Rpb2_7"/>
</dbReference>
<dbReference type="KEGG" id="vg:25479171"/>
<evidence type="ECO:0000313" key="17">
    <source>
        <dbReference type="Proteomes" id="UP000201485"/>
    </source>
</evidence>
<dbReference type="EMBL" id="KR139659">
    <property type="protein sequence ID" value="AKU37537.1"/>
    <property type="molecule type" value="Genomic_DNA"/>
</dbReference>
<dbReference type="Gene3D" id="3.90.1100.10">
    <property type="match status" value="2"/>
</dbReference>
<keyword evidence="17" id="KW-1185">Reference proteome</keyword>
<comment type="function">
    <text evidence="10">DNA-dependent RNA polymerase catalyzes the transcription of DNA into RNA using the four ribonucleoside triphosphates as substrates.</text>
</comment>
<reference evidence="16 18" key="2">
    <citation type="submission" date="2019-10" db="EMBL/GenBank/DDBJ databases">
        <authorList>
            <person name="Kayansamruaj P."/>
        </authorList>
    </citation>
    <scope>NUCLEOTIDE SEQUENCE [LARGE SCALE GENOMIC DNA]</scope>
    <source>
        <strain evidence="16">SDDV_Thai_2019</strain>
    </source>
</reference>
<dbReference type="GO" id="GO:0003677">
    <property type="term" value="F:DNA binding"/>
    <property type="evidence" value="ECO:0007669"/>
    <property type="project" value="InterPro"/>
</dbReference>
<accession>A0A0K1L6D4</accession>
<reference evidence="15 17" key="1">
    <citation type="journal article" date="2015" name="PLoS Pathog.">
        <title>A Novel Virus Causes Scale Drop Disease in Lates calcarifer.</title>
        <authorList>
            <person name="de Groof A."/>
            <person name="Guelen L."/>
            <person name="Deijs M."/>
            <person name="van der Wal Y."/>
            <person name="Miyata M."/>
            <person name="Ng K.S."/>
            <person name="van Grinsven L."/>
            <person name="Simmelink B."/>
            <person name="Biermann Y."/>
            <person name="Grisez L."/>
            <person name="van Lent J."/>
            <person name="de Ronde A."/>
            <person name="Chang S.F."/>
            <person name="Schrier C."/>
            <person name="van der Hoek L."/>
        </authorList>
    </citation>
    <scope>NUCLEOTIDE SEQUENCE [LARGE SCALE GENOMIC DNA]</scope>
    <source>
        <strain evidence="15">C4575</strain>
    </source>
</reference>
<proteinExistence type="inferred from homology"/>
<dbReference type="InterPro" id="IPR007120">
    <property type="entry name" value="DNA-dir_RNAP_su2_dom"/>
</dbReference>
<evidence type="ECO:0000256" key="9">
    <source>
        <dbReference type="RuleBase" id="RU000434"/>
    </source>
</evidence>
<dbReference type="GO" id="GO:0032549">
    <property type="term" value="F:ribonucleoside binding"/>
    <property type="evidence" value="ECO:0007669"/>
    <property type="project" value="InterPro"/>
</dbReference>
<dbReference type="EC" id="2.7.7.6" evidence="10"/>
<dbReference type="Proteomes" id="UP000201485">
    <property type="component" value="Segment"/>
</dbReference>
<evidence type="ECO:0000256" key="7">
    <source>
        <dbReference type="ARBA" id="ARBA00023163"/>
    </source>
</evidence>
<dbReference type="Pfam" id="PF04565">
    <property type="entry name" value="RNA_pol_Rpb2_3"/>
    <property type="match status" value="1"/>
</dbReference>
<evidence type="ECO:0000313" key="16">
    <source>
        <dbReference type="EMBL" id="QLI60658.1"/>
    </source>
</evidence>
<comment type="catalytic activity">
    <reaction evidence="8 10">
        <text>RNA(n) + a ribonucleoside 5'-triphosphate = RNA(n+1) + diphosphate</text>
        <dbReference type="Rhea" id="RHEA:21248"/>
        <dbReference type="Rhea" id="RHEA-COMP:14527"/>
        <dbReference type="Rhea" id="RHEA-COMP:17342"/>
        <dbReference type="ChEBI" id="CHEBI:33019"/>
        <dbReference type="ChEBI" id="CHEBI:61557"/>
        <dbReference type="ChEBI" id="CHEBI:140395"/>
        <dbReference type="EC" id="2.7.7.6"/>
    </reaction>
</comment>
<dbReference type="RefSeq" id="YP_009163883.1">
    <property type="nucleotide sequence ID" value="NC_027778.1"/>
</dbReference>
<dbReference type="PROSITE" id="PS01166">
    <property type="entry name" value="RNA_POL_BETA"/>
    <property type="match status" value="1"/>
</dbReference>
<feature type="domain" description="RNA polymerase Rpb2" evidence="14">
    <location>
        <begin position="386"/>
        <end position="448"/>
    </location>
</feature>
<dbReference type="InterPro" id="IPR015712">
    <property type="entry name" value="DNA-dir_RNA_pol_su2"/>
</dbReference>
<dbReference type="SUPFAM" id="SSF64484">
    <property type="entry name" value="beta and beta-prime subunits of DNA dependent RNA-polymerase"/>
    <property type="match status" value="1"/>
</dbReference>
<dbReference type="InterPro" id="IPR007644">
    <property type="entry name" value="RNA_pol_bsu_protrusion"/>
</dbReference>
<dbReference type="GO" id="GO:0008270">
    <property type="term" value="F:zinc ion binding"/>
    <property type="evidence" value="ECO:0007669"/>
    <property type="project" value="UniProtKB-KW"/>
</dbReference>
<feature type="domain" description="RNA polymerase beta subunit protrusion" evidence="13">
    <location>
        <begin position="2"/>
        <end position="339"/>
    </location>
</feature>
<feature type="domain" description="DNA-directed RNA polymerase subunit 2 hybrid-binding" evidence="11">
    <location>
        <begin position="587"/>
        <end position="956"/>
    </location>
</feature>
<keyword evidence="3 10" id="KW-0808">Transferase</keyword>
<evidence type="ECO:0000256" key="1">
    <source>
        <dbReference type="ARBA" id="ARBA00006835"/>
    </source>
</evidence>
<evidence type="ECO:0000313" key="18">
    <source>
        <dbReference type="Proteomes" id="UP000510602"/>
    </source>
</evidence>
<feature type="domain" description="RNA polymerase Rpb2" evidence="12">
    <location>
        <begin position="958"/>
        <end position="1039"/>
    </location>
</feature>
<evidence type="ECO:0000256" key="5">
    <source>
        <dbReference type="ARBA" id="ARBA00022723"/>
    </source>
</evidence>
<sequence length="1042" mass="117222">MELVKHHIDSFNHLLSHQIPHVIQSEPAIVIHGYTVTFGNVVYGKPIPKTPSHARLTDETYQTTISCQATVKATDGTVTTQKISNLCQLPIMVRSALCSGQGECEYDPGGFFIIRGKERIVIPHIRTAYNYPFTFPCPLNKGIMCEMRTFNEANGATLLTQMRFNVTTNIIEMSVPYVKSFVPAGAIFCALNVTETEMLQYCNLLLPESTDDHYISKHPNVVYGLLEQYNSCKQSGDIYKYITTFVPNTIQSYIESVFSGIMFSHIKNNSQQNTAIHLGFMVNMMIETHVTGRFSDKDDLRHKRLDTSGSLILFLFKNLFKQWVCFLRTVLERTAPMGEPDLQGKSVNIHIITNTLNLCFATGNWLARKNSGMNKNAYVPRGVSQLMCTQNYGARLSHLRRIMHAVGFKGKNIKVRQLHNSHYGYFCPYETPEGERVGNVLQLALSAIVSLPCTKFDAVVKCASAHLLPKCQTGASILIIDGEIYGYVQNKMTVGKLLTNEMRDISPEITVTYRRGNCINIYTEAGRFLRPLINNKTGQEHLICPNLIAELIVAPYPAKCERIDLGTGNIADYTELPGHKVMTDVMTAVIPFYNHTQSPRNAYQSNMGKQAIGIPCLNFTNRWDVTLDVMSYPQAPMTRSVSVTELNFDQMLHGAVAIVAVLTFDGYNQEDSVILNRSSVQRGLFLSTTYKTLCETEKRTKKTDYEKIQQVPKNKQRKHLDYSCLNKNGIFDPDLAKNNKLVRGKTGSVYVAANTVVVGKMWFSNTNPEGQCCSLSVKSHEEGYFDRIEQFTTSDGCLSVKIRLRKIREPEIGDKFASFTAQKGTCGMMYDQHDMPFTADGLVPDLIINPHAFPSRMTIHYLLQMCFDMDAVQTGQQFDATAFQHDGKDLVAQLEKLQFQKKVMYCGRTGKRFPAHVFIAPCPYQRLKHMVANKMHARTTGPVDPLTRQPVAGRSREGGIKIGEMEQWCKISHGAASALQESMTDMSDAYEIPVCTLCKMMSDNFSICRHCNTVSIEKYKIPYTSKLLFQQLASIGIKILID</sequence>
<evidence type="ECO:0000259" key="14">
    <source>
        <dbReference type="Pfam" id="PF04565"/>
    </source>
</evidence>
<evidence type="ECO:0000256" key="3">
    <source>
        <dbReference type="ARBA" id="ARBA00022679"/>
    </source>
</evidence>
<dbReference type="Pfam" id="PF00562">
    <property type="entry name" value="RNA_pol_Rpb2_6"/>
    <property type="match status" value="1"/>
</dbReference>
<comment type="similarity">
    <text evidence="1 9">Belongs to the RNA polymerase beta chain family.</text>
</comment>
<dbReference type="Pfam" id="PF04563">
    <property type="entry name" value="RNA_pol_Rpb2_1"/>
    <property type="match status" value="1"/>
</dbReference>
<dbReference type="EMBL" id="MN562489">
    <property type="protein sequence ID" value="QLI60658.1"/>
    <property type="molecule type" value="Genomic_DNA"/>
</dbReference>
<keyword evidence="7 10" id="KW-0804">Transcription</keyword>
<evidence type="ECO:0000256" key="2">
    <source>
        <dbReference type="ARBA" id="ARBA00022478"/>
    </source>
</evidence>
<evidence type="ECO:0000256" key="10">
    <source>
        <dbReference type="RuleBase" id="RU363031"/>
    </source>
</evidence>
<gene>
    <name evidence="15" type="ORF">SDDV_122</name>
</gene>
<dbReference type="GO" id="GO:0003899">
    <property type="term" value="F:DNA-directed RNA polymerase activity"/>
    <property type="evidence" value="ECO:0007669"/>
    <property type="project" value="UniProtKB-EC"/>
</dbReference>